<dbReference type="AlphaFoldDB" id="A0A450ZDI3"/>
<accession>A0A450ZDI3</accession>
<gene>
    <name evidence="1" type="ORF">BECKTC1821D_GA0114238_11431</name>
</gene>
<sequence length="172" mass="19791">MPAAHTVPTRLAGKNPKSLYTTTFTNFPGTTMTFFTGFSSMNFCTFSFPRAAWFPFDLQYQGDLVSLRRLQKLLEFFIGQSRITDKISHGNCIDRIMAGDSDNSDAVSHDNMFSLTSYPKTRFLQGPYRIEVVDTNEFRQYSTPNLDFSYYLVIRQFLDNFQIFVNSIGNVF</sequence>
<reference evidence="1" key="1">
    <citation type="submission" date="2019-02" db="EMBL/GenBank/DDBJ databases">
        <authorList>
            <person name="Gruber-Vodicka R. H."/>
            <person name="Seah K. B. B."/>
        </authorList>
    </citation>
    <scope>NUCLEOTIDE SEQUENCE</scope>
    <source>
        <strain evidence="1">BECK_BZ123</strain>
    </source>
</reference>
<proteinExistence type="predicted"/>
<evidence type="ECO:0000313" key="1">
    <source>
        <dbReference type="EMBL" id="VFK51836.1"/>
    </source>
</evidence>
<protein>
    <submittedName>
        <fullName evidence="1">Uncharacterized protein</fullName>
    </submittedName>
</protein>
<name>A0A450ZDI3_9GAMM</name>
<organism evidence="1">
    <name type="scientific">Candidatus Kentrum sp. TC</name>
    <dbReference type="NCBI Taxonomy" id="2126339"/>
    <lineage>
        <taxon>Bacteria</taxon>
        <taxon>Pseudomonadati</taxon>
        <taxon>Pseudomonadota</taxon>
        <taxon>Gammaproteobacteria</taxon>
        <taxon>Candidatus Kentrum</taxon>
    </lineage>
</organism>
<dbReference type="EMBL" id="CAADFS010000143">
    <property type="protein sequence ID" value="VFK51836.1"/>
    <property type="molecule type" value="Genomic_DNA"/>
</dbReference>